<evidence type="ECO:0000259" key="1">
    <source>
        <dbReference type="Pfam" id="PF07045"/>
    </source>
</evidence>
<dbReference type="EMBL" id="JAGIYY010000001">
    <property type="protein sequence ID" value="MBP0437493.1"/>
    <property type="molecule type" value="Genomic_DNA"/>
</dbReference>
<reference evidence="2" key="1">
    <citation type="submission" date="2021-03" db="EMBL/GenBank/DDBJ databases">
        <title>Genome sequencing and assembly of Tianweitania sediminis.</title>
        <authorList>
            <person name="Chhetri G."/>
        </authorList>
    </citation>
    <scope>NUCLEOTIDE SEQUENCE</scope>
    <source>
        <strain evidence="2">Z8</strain>
    </source>
</reference>
<evidence type="ECO:0000313" key="2">
    <source>
        <dbReference type="EMBL" id="MBP0437493.1"/>
    </source>
</evidence>
<dbReference type="InterPro" id="IPR010753">
    <property type="entry name" value="DUF1330"/>
</dbReference>
<accession>A0A8J7UH77</accession>
<dbReference type="Proteomes" id="UP000666240">
    <property type="component" value="Unassembled WGS sequence"/>
</dbReference>
<feature type="domain" description="DUF1330" evidence="1">
    <location>
        <begin position="3"/>
        <end position="95"/>
    </location>
</feature>
<gene>
    <name evidence="2" type="ORF">J5Y06_02350</name>
</gene>
<proteinExistence type="predicted"/>
<dbReference type="SUPFAM" id="SSF54909">
    <property type="entry name" value="Dimeric alpha+beta barrel"/>
    <property type="match status" value="1"/>
</dbReference>
<sequence>MAKAYWIARVDVKDTERYKDYVATAKPAFERFGAQFLARGGAFDALEGTSRGRNVVIEFASMQAARDCYNAPEYQAAKAIRLECADGDVIIVEGYDG</sequence>
<dbReference type="RefSeq" id="WP_209333495.1">
    <property type="nucleotide sequence ID" value="NZ_JAGIYY010000001.1"/>
</dbReference>
<dbReference type="Pfam" id="PF07045">
    <property type="entry name" value="DUF1330"/>
    <property type="match status" value="1"/>
</dbReference>
<dbReference type="Gene3D" id="3.30.70.100">
    <property type="match status" value="1"/>
</dbReference>
<keyword evidence="3" id="KW-1185">Reference proteome</keyword>
<dbReference type="PANTHER" id="PTHR41521:SF4">
    <property type="entry name" value="BLR0684 PROTEIN"/>
    <property type="match status" value="1"/>
</dbReference>
<dbReference type="AlphaFoldDB" id="A0A8J7UH77"/>
<protein>
    <submittedName>
        <fullName evidence="2">DUF1330 domain-containing protein</fullName>
    </submittedName>
</protein>
<evidence type="ECO:0000313" key="3">
    <source>
        <dbReference type="Proteomes" id="UP000666240"/>
    </source>
</evidence>
<dbReference type="PANTHER" id="PTHR41521">
    <property type="match status" value="1"/>
</dbReference>
<dbReference type="InterPro" id="IPR011008">
    <property type="entry name" value="Dimeric_a/b-barrel"/>
</dbReference>
<organism evidence="2 3">
    <name type="scientific">Tianweitania sediminis</name>
    <dbReference type="NCBI Taxonomy" id="1502156"/>
    <lineage>
        <taxon>Bacteria</taxon>
        <taxon>Pseudomonadati</taxon>
        <taxon>Pseudomonadota</taxon>
        <taxon>Alphaproteobacteria</taxon>
        <taxon>Hyphomicrobiales</taxon>
        <taxon>Phyllobacteriaceae</taxon>
        <taxon>Tianweitania</taxon>
    </lineage>
</organism>
<comment type="caution">
    <text evidence="2">The sequence shown here is derived from an EMBL/GenBank/DDBJ whole genome shotgun (WGS) entry which is preliminary data.</text>
</comment>
<name>A0A8J7UH77_9HYPH</name>